<dbReference type="AlphaFoldDB" id="A0A0E9XDZ5"/>
<evidence type="ECO:0000256" key="1">
    <source>
        <dbReference type="SAM" id="MobiDB-lite"/>
    </source>
</evidence>
<organism evidence="2">
    <name type="scientific">Anguilla anguilla</name>
    <name type="common">European freshwater eel</name>
    <name type="synonym">Muraena anguilla</name>
    <dbReference type="NCBI Taxonomy" id="7936"/>
    <lineage>
        <taxon>Eukaryota</taxon>
        <taxon>Metazoa</taxon>
        <taxon>Chordata</taxon>
        <taxon>Craniata</taxon>
        <taxon>Vertebrata</taxon>
        <taxon>Euteleostomi</taxon>
        <taxon>Actinopterygii</taxon>
        <taxon>Neopterygii</taxon>
        <taxon>Teleostei</taxon>
        <taxon>Anguilliformes</taxon>
        <taxon>Anguillidae</taxon>
        <taxon>Anguilla</taxon>
    </lineage>
</organism>
<proteinExistence type="predicted"/>
<feature type="compositionally biased region" description="Basic residues" evidence="1">
    <location>
        <begin position="11"/>
        <end position="28"/>
    </location>
</feature>
<protein>
    <submittedName>
        <fullName evidence="2">Uncharacterized protein</fullName>
    </submittedName>
</protein>
<dbReference type="EMBL" id="GBXM01007728">
    <property type="protein sequence ID" value="JAI00850.1"/>
    <property type="molecule type" value="Transcribed_RNA"/>
</dbReference>
<sequence>MSSGPALRTARGVRGHIRPGWRRRLPAG</sequence>
<reference evidence="2" key="2">
    <citation type="journal article" date="2015" name="Fish Shellfish Immunol.">
        <title>Early steps in the European eel (Anguilla anguilla)-Vibrio vulnificus interaction in the gills: Role of the RtxA13 toxin.</title>
        <authorList>
            <person name="Callol A."/>
            <person name="Pajuelo D."/>
            <person name="Ebbesson L."/>
            <person name="Teles M."/>
            <person name="MacKenzie S."/>
            <person name="Amaro C."/>
        </authorList>
    </citation>
    <scope>NUCLEOTIDE SEQUENCE</scope>
</reference>
<accession>A0A0E9XDZ5</accession>
<evidence type="ECO:0000313" key="2">
    <source>
        <dbReference type="EMBL" id="JAI00850.1"/>
    </source>
</evidence>
<reference evidence="2" key="1">
    <citation type="submission" date="2014-11" db="EMBL/GenBank/DDBJ databases">
        <authorList>
            <person name="Amaro Gonzalez C."/>
        </authorList>
    </citation>
    <scope>NUCLEOTIDE SEQUENCE</scope>
</reference>
<feature type="region of interest" description="Disordered" evidence="1">
    <location>
        <begin position="1"/>
        <end position="28"/>
    </location>
</feature>
<name>A0A0E9XDZ5_ANGAN</name>